<accession>A0A9W9KAK3</accession>
<feature type="compositionally biased region" description="Basic residues" evidence="1">
    <location>
        <begin position="522"/>
        <end position="537"/>
    </location>
</feature>
<dbReference type="AlphaFoldDB" id="A0A9W9KAK3"/>
<feature type="compositionally biased region" description="Polar residues" evidence="1">
    <location>
        <begin position="940"/>
        <end position="950"/>
    </location>
</feature>
<gene>
    <name evidence="2" type="ORF">N7532_006255</name>
</gene>
<feature type="compositionally biased region" description="Acidic residues" evidence="1">
    <location>
        <begin position="796"/>
        <end position="812"/>
    </location>
</feature>
<sequence length="1102" mass="120267">MEHVSTLCALSTFAIAPTGLALGRAEKSKKAPKSDLLRRRLSQPPQRSSSTATPADVRPKTSRSTRPPLSSVDYWTISEKEPVQPTQHPLHPVELPQTGKDKRNSLQDPQWQEPDLRRASMSFGAARRRRRGQTLTGPPLRIPEHGPTEASAAESHARRPSTSWLHRLSITSFQSDSPSAGTMSPVTSSINGSDSPMLPRTPVQRRVPNKLVKRPSSKRSDVTSLFVDTSASPAMALRRPATSYQKSESMGLQTPFTPDFEAQFSAHSSQLDSPAMSEFDLSSYDTLSPYFARKALGLAQKLTRRMSISGTPRAENVRCLVSNPTACPALVSATAIVNNTNASQDKPSTPVEFRNPFAAPVKTGPATAAPVPQTAPPPRTAPPCAPEKPAHKQSYSVSDIERKKIVVPTVTGLGAPVLGPRGGSLKRVKGRTFSIPRAELPMMATLENMAPISPLAPQRRNITDPTVFRRPPPPSTSGLAVGRQSAGMPRSVSHDYNLGLRERPPLTPDAVAVAAWQDPSRRGSHAHSLRRRPKRHSIAASDPASTIIGSDDTRVFTSGDEYETDMMTDYWDSIRTRETEVNTLHGLRIETMFDKAGTQLSNEEVATLEDLLPRGSFASRVDHDPPLFPSLSPTTSRAHVNDNPSFSDGDDDETHSMIGALPGELNGPSPSAPLTSPSSGPLGQDNPASPSALFFADSHIERNEHSQSAQKMNIFDWSEQARPDRDQSDTDARPSTVHGKQNMIDRGSRAACRKVPSTVHLRSQSVPVARDLPANESRQPSGKFGTWNLGGKGPSEEWDNDFEFDDGEEDDAPSQKTKSTESEVAPQQSMTVPQAILERQASLRGQYGQVQELTLLVEELKRLRHQGSVLGLADGPSAELWKEAEGIINLATIDDEEDRRSPPGSPSSLTFSFDDSDEEGLNAPPAKRDSDSFKPPLKQLSKNPPKSQSVLDILQPPSGHNRSSTLPDLRPSSRAQKLPFDTSSLRNLVVRAGVVTRALKEVIRKAEGVDSNPQTMFPSDPPSDASSTNRLTMILQASKLHWPRCIEHITRSFFTAISIFPSKTTSQIRHDTPPGRITITRISFPLFSLKPFQSQHPPYLIL</sequence>
<evidence type="ECO:0000313" key="3">
    <source>
        <dbReference type="Proteomes" id="UP001149074"/>
    </source>
</evidence>
<proteinExistence type="predicted"/>
<dbReference type="EMBL" id="JAPQKI010000005">
    <property type="protein sequence ID" value="KAJ5099254.1"/>
    <property type="molecule type" value="Genomic_DNA"/>
</dbReference>
<dbReference type="OrthoDB" id="5346713at2759"/>
<feature type="region of interest" description="Disordered" evidence="1">
    <location>
        <begin position="357"/>
        <end position="396"/>
    </location>
</feature>
<evidence type="ECO:0000313" key="2">
    <source>
        <dbReference type="EMBL" id="KAJ5099254.1"/>
    </source>
</evidence>
<dbReference type="Proteomes" id="UP001149074">
    <property type="component" value="Unassembled WGS sequence"/>
</dbReference>
<feature type="compositionally biased region" description="Polar residues" evidence="1">
    <location>
        <begin position="160"/>
        <end position="194"/>
    </location>
</feature>
<dbReference type="GO" id="GO:1902412">
    <property type="term" value="P:regulation of mitotic cytokinesis"/>
    <property type="evidence" value="ECO:0007669"/>
    <property type="project" value="InterPro"/>
</dbReference>
<dbReference type="InterPro" id="IPR045342">
    <property type="entry name" value="Etd1"/>
</dbReference>
<feature type="region of interest" description="Disordered" evidence="1">
    <location>
        <begin position="24"/>
        <end position="202"/>
    </location>
</feature>
<organism evidence="2 3">
    <name type="scientific">Penicillium argentinense</name>
    <dbReference type="NCBI Taxonomy" id="1131581"/>
    <lineage>
        <taxon>Eukaryota</taxon>
        <taxon>Fungi</taxon>
        <taxon>Dikarya</taxon>
        <taxon>Ascomycota</taxon>
        <taxon>Pezizomycotina</taxon>
        <taxon>Eurotiomycetes</taxon>
        <taxon>Eurotiomycetidae</taxon>
        <taxon>Eurotiales</taxon>
        <taxon>Aspergillaceae</taxon>
        <taxon>Penicillium</taxon>
    </lineage>
</organism>
<evidence type="ECO:0000256" key="1">
    <source>
        <dbReference type="SAM" id="MobiDB-lite"/>
    </source>
</evidence>
<keyword evidence="3" id="KW-1185">Reference proteome</keyword>
<feature type="compositionally biased region" description="Basic and acidic residues" evidence="1">
    <location>
        <begin position="24"/>
        <end position="38"/>
    </location>
</feature>
<name>A0A9W9KAK3_9EURO</name>
<feature type="region of interest" description="Disordered" evidence="1">
    <location>
        <begin position="464"/>
        <end position="490"/>
    </location>
</feature>
<dbReference type="GeneID" id="81357728"/>
<feature type="compositionally biased region" description="Basic and acidic residues" evidence="1">
    <location>
        <begin position="719"/>
        <end position="732"/>
    </location>
</feature>
<feature type="region of interest" description="Disordered" evidence="1">
    <location>
        <begin position="623"/>
        <end position="691"/>
    </location>
</feature>
<dbReference type="GO" id="GO:0005096">
    <property type="term" value="F:GTPase activator activity"/>
    <property type="evidence" value="ECO:0007669"/>
    <property type="project" value="InterPro"/>
</dbReference>
<reference evidence="2" key="2">
    <citation type="journal article" date="2023" name="IMA Fungus">
        <title>Comparative genomic study of the Penicillium genus elucidates a diverse pangenome and 15 lateral gene transfer events.</title>
        <authorList>
            <person name="Petersen C."/>
            <person name="Sorensen T."/>
            <person name="Nielsen M.R."/>
            <person name="Sondergaard T.E."/>
            <person name="Sorensen J.L."/>
            <person name="Fitzpatrick D.A."/>
            <person name="Frisvad J.C."/>
            <person name="Nielsen K.L."/>
        </authorList>
    </citation>
    <scope>NUCLEOTIDE SEQUENCE</scope>
    <source>
        <strain evidence="2">IBT 30761</strain>
    </source>
</reference>
<feature type="region of interest" description="Disordered" evidence="1">
    <location>
        <begin position="719"/>
        <end position="833"/>
    </location>
</feature>
<feature type="region of interest" description="Disordered" evidence="1">
    <location>
        <begin position="519"/>
        <end position="552"/>
    </location>
</feature>
<feature type="region of interest" description="Disordered" evidence="1">
    <location>
        <begin position="892"/>
        <end position="978"/>
    </location>
</feature>
<comment type="caution">
    <text evidence="2">The sequence shown here is derived from an EMBL/GenBank/DDBJ whole genome shotgun (WGS) entry which is preliminary data.</text>
</comment>
<protein>
    <submittedName>
        <fullName evidence="2">Uncharacterized protein</fullName>
    </submittedName>
</protein>
<reference evidence="2" key="1">
    <citation type="submission" date="2022-11" db="EMBL/GenBank/DDBJ databases">
        <authorList>
            <person name="Petersen C."/>
        </authorList>
    </citation>
    <scope>NUCLEOTIDE SEQUENCE</scope>
    <source>
        <strain evidence="2">IBT 30761</strain>
    </source>
</reference>
<feature type="compositionally biased region" description="Pro residues" evidence="1">
    <location>
        <begin position="373"/>
        <end position="386"/>
    </location>
</feature>
<feature type="compositionally biased region" description="Low complexity" evidence="1">
    <location>
        <begin position="363"/>
        <end position="372"/>
    </location>
</feature>
<dbReference type="Pfam" id="PF20162">
    <property type="entry name" value="Etd1"/>
    <property type="match status" value="1"/>
</dbReference>
<feature type="compositionally biased region" description="Low complexity" evidence="1">
    <location>
        <begin position="667"/>
        <end position="683"/>
    </location>
</feature>
<dbReference type="RefSeq" id="XP_056474908.1">
    <property type="nucleotide sequence ID" value="XM_056618749.1"/>
</dbReference>